<organism evidence="2 3">
    <name type="scientific">Necator americanus</name>
    <name type="common">Human hookworm</name>
    <dbReference type="NCBI Taxonomy" id="51031"/>
    <lineage>
        <taxon>Eukaryota</taxon>
        <taxon>Metazoa</taxon>
        <taxon>Ecdysozoa</taxon>
        <taxon>Nematoda</taxon>
        <taxon>Chromadorea</taxon>
        <taxon>Rhabditida</taxon>
        <taxon>Rhabditina</taxon>
        <taxon>Rhabditomorpha</taxon>
        <taxon>Strongyloidea</taxon>
        <taxon>Ancylostomatidae</taxon>
        <taxon>Bunostominae</taxon>
        <taxon>Necator</taxon>
    </lineage>
</organism>
<gene>
    <name evidence="2" type="ORF">NECAME_02155</name>
</gene>
<dbReference type="EMBL" id="KI658727">
    <property type="protein sequence ID" value="ETN81475.1"/>
    <property type="molecule type" value="Genomic_DNA"/>
</dbReference>
<reference evidence="3" key="1">
    <citation type="journal article" date="2014" name="Nat. Genet.">
        <title>Genome of the human hookworm Necator americanus.</title>
        <authorList>
            <person name="Tang Y.T."/>
            <person name="Gao X."/>
            <person name="Rosa B.A."/>
            <person name="Abubucker S."/>
            <person name="Hallsworth-Pepin K."/>
            <person name="Martin J."/>
            <person name="Tyagi R."/>
            <person name="Heizer E."/>
            <person name="Zhang X."/>
            <person name="Bhonagiri-Palsikar V."/>
            <person name="Minx P."/>
            <person name="Warren W.C."/>
            <person name="Wang Q."/>
            <person name="Zhan B."/>
            <person name="Hotez P.J."/>
            <person name="Sternberg P.W."/>
            <person name="Dougall A."/>
            <person name="Gaze S.T."/>
            <person name="Mulvenna J."/>
            <person name="Sotillo J."/>
            <person name="Ranganathan S."/>
            <person name="Rabelo E.M."/>
            <person name="Wilson R.K."/>
            <person name="Felgner P.L."/>
            <person name="Bethony J."/>
            <person name="Hawdon J.M."/>
            <person name="Gasser R.B."/>
            <person name="Loukas A."/>
            <person name="Mitreva M."/>
        </authorList>
    </citation>
    <scope>NUCLEOTIDE SEQUENCE [LARGE SCALE GENOMIC DNA]</scope>
</reference>
<feature type="signal peptide" evidence="1">
    <location>
        <begin position="1"/>
        <end position="28"/>
    </location>
</feature>
<name>W2THE0_NECAM</name>
<accession>W2THE0</accession>
<proteinExistence type="predicted"/>
<evidence type="ECO:0000256" key="1">
    <source>
        <dbReference type="SAM" id="SignalP"/>
    </source>
</evidence>
<feature type="chain" id="PRO_5004826633" description="Secreted protein" evidence="1">
    <location>
        <begin position="29"/>
        <end position="102"/>
    </location>
</feature>
<evidence type="ECO:0000313" key="2">
    <source>
        <dbReference type="EMBL" id="ETN81475.1"/>
    </source>
</evidence>
<protein>
    <recommendedName>
        <fullName evidence="4">Secreted protein</fullName>
    </recommendedName>
</protein>
<evidence type="ECO:0008006" key="4">
    <source>
        <dbReference type="Google" id="ProtNLM"/>
    </source>
</evidence>
<dbReference type="Proteomes" id="UP000053676">
    <property type="component" value="Unassembled WGS sequence"/>
</dbReference>
<dbReference type="KEGG" id="nai:NECAME_02155"/>
<keyword evidence="3" id="KW-1185">Reference proteome</keyword>
<evidence type="ECO:0000313" key="3">
    <source>
        <dbReference type="Proteomes" id="UP000053676"/>
    </source>
</evidence>
<dbReference type="AlphaFoldDB" id="W2THE0"/>
<sequence>MQTRHKLIITAWLPKCLIICVGYELQAAQNVYVGAVWPMQLRPKLRCCQPFAATITSSFQCSKDFHERIWERRGSNQTSIAPPSTAQCLNYDCLNAPNDLEK</sequence>
<keyword evidence="1" id="KW-0732">Signal</keyword>